<dbReference type="RefSeq" id="WP_002661502.1">
    <property type="nucleotide sequence ID" value="NZ_JH932293.1"/>
</dbReference>
<comment type="caution">
    <text evidence="9">The sequence shown here is derived from an EMBL/GenBank/DDBJ whole genome shotgun (WGS) entry which is preliminary data.</text>
</comment>
<dbReference type="Pfam" id="PF07715">
    <property type="entry name" value="Plug"/>
    <property type="match status" value="1"/>
</dbReference>
<dbReference type="STRING" id="883096.HMPREF9699_00120"/>
<evidence type="ECO:0000256" key="7">
    <source>
        <dbReference type="PROSITE-ProRule" id="PRU01360"/>
    </source>
</evidence>
<comment type="similarity">
    <text evidence="7">Belongs to the TonB-dependent receptor family.</text>
</comment>
<dbReference type="SUPFAM" id="SSF56935">
    <property type="entry name" value="Porins"/>
    <property type="match status" value="1"/>
</dbReference>
<dbReference type="NCBIfam" id="TIGR04057">
    <property type="entry name" value="SusC_RagA_signa"/>
    <property type="match status" value="1"/>
</dbReference>
<dbReference type="InterPro" id="IPR036942">
    <property type="entry name" value="Beta-barrel_TonB_sf"/>
</dbReference>
<evidence type="ECO:0000259" key="8">
    <source>
        <dbReference type="Pfam" id="PF07715"/>
    </source>
</evidence>
<dbReference type="GO" id="GO:0009279">
    <property type="term" value="C:cell outer membrane"/>
    <property type="evidence" value="ECO:0007669"/>
    <property type="project" value="UniProtKB-SubCell"/>
</dbReference>
<comment type="subcellular location">
    <subcellularLocation>
        <location evidence="1 7">Cell outer membrane</location>
        <topology evidence="1 7">Multi-pass membrane protein</topology>
    </subcellularLocation>
</comment>
<evidence type="ECO:0000256" key="4">
    <source>
        <dbReference type="ARBA" id="ARBA00022692"/>
    </source>
</evidence>
<reference evidence="9 10" key="1">
    <citation type="submission" date="2012-07" db="EMBL/GenBank/DDBJ databases">
        <title>The Genome Sequence of Bergeyella zoohelcum ATCC 43767.</title>
        <authorList>
            <consortium name="The Broad Institute Genome Sequencing Platform"/>
            <person name="Earl A."/>
            <person name="Ward D."/>
            <person name="Feldgarden M."/>
            <person name="Gevers D."/>
            <person name="Huys G."/>
            <person name="Walker B."/>
            <person name="Young S.K."/>
            <person name="Zeng Q."/>
            <person name="Gargeya S."/>
            <person name="Fitzgerald M."/>
            <person name="Haas B."/>
            <person name="Abouelleil A."/>
            <person name="Alvarado L."/>
            <person name="Arachchi H.M."/>
            <person name="Berlin A.M."/>
            <person name="Chapman S.B."/>
            <person name="Goldberg J."/>
            <person name="Griggs A."/>
            <person name="Gujja S."/>
            <person name="Hansen M."/>
            <person name="Howarth C."/>
            <person name="Imamovic A."/>
            <person name="Larimer J."/>
            <person name="McCowen C."/>
            <person name="Montmayeur A."/>
            <person name="Murphy C."/>
            <person name="Neiman D."/>
            <person name="Pearson M."/>
            <person name="Priest M."/>
            <person name="Roberts A."/>
            <person name="Saif S."/>
            <person name="Shea T."/>
            <person name="Sisk P."/>
            <person name="Sykes S."/>
            <person name="Wortman J."/>
            <person name="Nusbaum C."/>
            <person name="Birren B."/>
        </authorList>
    </citation>
    <scope>NUCLEOTIDE SEQUENCE [LARGE SCALE GENOMIC DNA]</scope>
    <source>
        <strain evidence="9 10">ATCC 43767</strain>
    </source>
</reference>
<dbReference type="OrthoDB" id="9768177at2"/>
<dbReference type="NCBIfam" id="TIGR04056">
    <property type="entry name" value="OMP_RagA_SusC"/>
    <property type="match status" value="1"/>
</dbReference>
<gene>
    <name evidence="9" type="ORF">HMPREF9699_00120</name>
</gene>
<proteinExistence type="inferred from homology"/>
<keyword evidence="5 7" id="KW-0472">Membrane</keyword>
<dbReference type="Proteomes" id="UP000006085">
    <property type="component" value="Unassembled WGS sequence"/>
</dbReference>
<dbReference type="InterPro" id="IPR039426">
    <property type="entry name" value="TonB-dep_rcpt-like"/>
</dbReference>
<evidence type="ECO:0000256" key="2">
    <source>
        <dbReference type="ARBA" id="ARBA00022448"/>
    </source>
</evidence>
<keyword evidence="10" id="KW-1185">Reference proteome</keyword>
<evidence type="ECO:0000256" key="3">
    <source>
        <dbReference type="ARBA" id="ARBA00022452"/>
    </source>
</evidence>
<dbReference type="InterPro" id="IPR023997">
    <property type="entry name" value="TonB-dep_OMP_SusC/RagA_CS"/>
</dbReference>
<keyword evidence="3 7" id="KW-1134">Transmembrane beta strand</keyword>
<keyword evidence="4 7" id="KW-0812">Transmembrane</keyword>
<dbReference type="AlphaFoldDB" id="K1LWX9"/>
<evidence type="ECO:0000313" key="9">
    <source>
        <dbReference type="EMBL" id="EKB59551.1"/>
    </source>
</evidence>
<dbReference type="Gene3D" id="2.170.130.10">
    <property type="entry name" value="TonB-dependent receptor, plug domain"/>
    <property type="match status" value="1"/>
</dbReference>
<name>K1LWX9_9FLAO</name>
<dbReference type="InterPro" id="IPR037066">
    <property type="entry name" value="Plug_dom_sf"/>
</dbReference>
<keyword evidence="2 7" id="KW-0813">Transport</keyword>
<dbReference type="Gene3D" id="2.40.170.20">
    <property type="entry name" value="TonB-dependent receptor, beta-barrel domain"/>
    <property type="match status" value="1"/>
</dbReference>
<sequence length="953" mass="104444">MSVKSKVLSAGVLFFLGGQMMLAQKAKNDTVQKEKKIEEVVIVGFGQKKVISELTGSVGKIGKEIADVSLGSIDKALAGRVPGVQTGMSTGQPGGAAAIRIRGMASVNGRNNPIVVIDGVRVAQGDLTQNTTTANILANLNEADIESVTVLKDAVSTAVYGADAGAGVVIITTKSGKRGRAQFNVSSETGVSYRAVEGYKSLTASQYRQLLAQSLANEKKVGYNMAYQNAVNGVYGGAIATIFNTPYDTDWRRETENTGGAVLSKVNASVSGGNDKITYFSSLGYFEQEGIVRNSSFKRTTFATKVNYRATDKLTLSSDLQASYGKTSTLSDGGTFANPILGQYFLRPTDPVRNPDGSYNLGVRNRMSNNLFNVAALQDLNYQHANTARIFGNLQAEYKFFKGLSYRFVFAPEFINIEEDNYRSPLHGDGFNLGGSMTSYSTRYFNFNIQNILSYAWKLGEVNNFSASLIQEAYKEDYRLVGGNSNVVGSPKLYTLDNFIIPRDVRGAKAINTRGGYAATLHYDYDKLFLLDLSGRQDKVSNFWPDKKTGYFWSAGVGIDLARLEFIKNIDAISQIKFSASYGKVGNMPSKDVIPYSTYRYSFNYGEQAGGYPRGVNNPDLRWESVKPFNAGLDLAFFKNRLNLGVAYYHKETSDMIFSIPLSLAQAGYTVVNSSPYAIKYVNVGTMSNSGFEFNISADIIKTEDFRWNLGGNLGTLNNKVTKLFGGNDVISGSRILREGEVANAFYMRKWAGVDRDTGKPLWYINGKDGETTSNYNQAKMEIQGSPYATLFGGVDTQIEIKNFTIDAQMSYGFGSKIYGGYMNYLFSDGQYVASYPGVADQLDYWTPENKDALNPAPIFGKGNLNASATSTRFLYKGDHLRLRSLKVAYTFNKNTLSGTGLSAVQIYLVGNNIWTYTFDKNLKFDPDFQVGGTSSLALPPMKTYSLGVNLTF</sequence>
<dbReference type="PATRIC" id="fig|883096.3.peg.120"/>
<dbReference type="EMBL" id="AGYA01000005">
    <property type="protein sequence ID" value="EKB59551.1"/>
    <property type="molecule type" value="Genomic_DNA"/>
</dbReference>
<dbReference type="InterPro" id="IPR023996">
    <property type="entry name" value="TonB-dep_OMP_SusC/RagA"/>
</dbReference>
<dbReference type="eggNOG" id="COG1629">
    <property type="taxonomic scope" value="Bacteria"/>
</dbReference>
<feature type="domain" description="TonB-dependent receptor plug" evidence="8">
    <location>
        <begin position="63"/>
        <end position="168"/>
    </location>
</feature>
<dbReference type="PROSITE" id="PS52016">
    <property type="entry name" value="TONB_DEPENDENT_REC_3"/>
    <property type="match status" value="1"/>
</dbReference>
<evidence type="ECO:0000256" key="5">
    <source>
        <dbReference type="ARBA" id="ARBA00023136"/>
    </source>
</evidence>
<dbReference type="HOGENOM" id="CLU_004317_0_1_10"/>
<accession>K1LWX9</accession>
<protein>
    <submittedName>
        <fullName evidence="9">SusC/RagA family TonB-linked outer membrane protein</fullName>
    </submittedName>
</protein>
<organism evidence="9 10">
    <name type="scientific">Bergeyella zoohelcum ATCC 43767</name>
    <dbReference type="NCBI Taxonomy" id="883096"/>
    <lineage>
        <taxon>Bacteria</taxon>
        <taxon>Pseudomonadati</taxon>
        <taxon>Bacteroidota</taxon>
        <taxon>Flavobacteriia</taxon>
        <taxon>Flavobacteriales</taxon>
        <taxon>Weeksellaceae</taxon>
        <taxon>Bergeyella</taxon>
    </lineage>
</organism>
<evidence type="ECO:0000256" key="6">
    <source>
        <dbReference type="ARBA" id="ARBA00023237"/>
    </source>
</evidence>
<keyword evidence="6 7" id="KW-0998">Cell outer membrane</keyword>
<evidence type="ECO:0000313" key="10">
    <source>
        <dbReference type="Proteomes" id="UP000006085"/>
    </source>
</evidence>
<evidence type="ECO:0000256" key="1">
    <source>
        <dbReference type="ARBA" id="ARBA00004571"/>
    </source>
</evidence>
<dbReference type="InterPro" id="IPR012910">
    <property type="entry name" value="Plug_dom"/>
</dbReference>